<comment type="caution">
    <text evidence="9">The sequence shown here is derived from an EMBL/GenBank/DDBJ whole genome shotgun (WGS) entry which is preliminary data.</text>
</comment>
<feature type="compositionally biased region" description="Acidic residues" evidence="7">
    <location>
        <begin position="210"/>
        <end position="221"/>
    </location>
</feature>
<feature type="region of interest" description="Disordered" evidence="7">
    <location>
        <begin position="271"/>
        <end position="292"/>
    </location>
</feature>
<dbReference type="GO" id="GO:0030182">
    <property type="term" value="P:neuron differentiation"/>
    <property type="evidence" value="ECO:0007669"/>
    <property type="project" value="TreeGrafter"/>
</dbReference>
<dbReference type="InterPro" id="IPR009057">
    <property type="entry name" value="Homeodomain-like_sf"/>
</dbReference>
<dbReference type="GO" id="GO:0000978">
    <property type="term" value="F:RNA polymerase II cis-regulatory region sequence-specific DNA binding"/>
    <property type="evidence" value="ECO:0007669"/>
    <property type="project" value="TreeGrafter"/>
</dbReference>
<dbReference type="GO" id="GO:0005634">
    <property type="term" value="C:nucleus"/>
    <property type="evidence" value="ECO:0007669"/>
    <property type="project" value="UniProtKB-SubCell"/>
</dbReference>
<feature type="DNA-binding region" description="Homeobox" evidence="6">
    <location>
        <begin position="138"/>
        <end position="197"/>
    </location>
</feature>
<proteinExistence type="inferred from homology"/>
<evidence type="ECO:0000256" key="3">
    <source>
        <dbReference type="ARBA" id="ARBA00023125"/>
    </source>
</evidence>
<evidence type="ECO:0000256" key="4">
    <source>
        <dbReference type="ARBA" id="ARBA00023155"/>
    </source>
</evidence>
<dbReference type="CDD" id="cd00086">
    <property type="entry name" value="homeodomain"/>
    <property type="match status" value="1"/>
</dbReference>
<dbReference type="OrthoDB" id="5399138at2759"/>
<keyword evidence="3 6" id="KW-0238">DNA-binding</keyword>
<evidence type="ECO:0000259" key="8">
    <source>
        <dbReference type="PROSITE" id="PS50071"/>
    </source>
</evidence>
<feature type="region of interest" description="Disordered" evidence="7">
    <location>
        <begin position="196"/>
        <end position="229"/>
    </location>
</feature>
<dbReference type="EMBL" id="CANHGI010000001">
    <property type="protein sequence ID" value="CAI5440520.1"/>
    <property type="molecule type" value="Genomic_DNA"/>
</dbReference>
<dbReference type="Proteomes" id="UP001152747">
    <property type="component" value="Unassembled WGS sequence"/>
</dbReference>
<feature type="compositionally biased region" description="Low complexity" evidence="7">
    <location>
        <begin position="34"/>
        <end position="43"/>
    </location>
</feature>
<dbReference type="Pfam" id="PF05920">
    <property type="entry name" value="Homeobox_KN"/>
    <property type="match status" value="1"/>
</dbReference>
<accession>A0A9P1I985</accession>
<dbReference type="InterPro" id="IPR017970">
    <property type="entry name" value="Homeobox_CS"/>
</dbReference>
<dbReference type="PANTHER" id="PTHR11211">
    <property type="entry name" value="IROQUOIS-CLASS HOMEODOMAIN PROTEIN IRX"/>
    <property type="match status" value="1"/>
</dbReference>
<feature type="domain" description="Homeobox" evidence="8">
    <location>
        <begin position="136"/>
        <end position="196"/>
    </location>
</feature>
<keyword evidence="5 6" id="KW-0539">Nucleus</keyword>
<dbReference type="SMART" id="SM00389">
    <property type="entry name" value="HOX"/>
    <property type="match status" value="1"/>
</dbReference>
<protein>
    <recommendedName>
        <fullName evidence="8">Homeobox domain-containing protein</fullName>
    </recommendedName>
</protein>
<dbReference type="PROSITE" id="PS00027">
    <property type="entry name" value="HOMEOBOX_1"/>
    <property type="match status" value="1"/>
</dbReference>
<feature type="compositionally biased region" description="Polar residues" evidence="7">
    <location>
        <begin position="16"/>
        <end position="33"/>
    </location>
</feature>
<evidence type="ECO:0000256" key="6">
    <source>
        <dbReference type="PROSITE-ProRule" id="PRU00108"/>
    </source>
</evidence>
<reference evidence="9" key="1">
    <citation type="submission" date="2022-11" db="EMBL/GenBank/DDBJ databases">
        <authorList>
            <person name="Kikuchi T."/>
        </authorList>
    </citation>
    <scope>NUCLEOTIDE SEQUENCE</scope>
    <source>
        <strain evidence="9">PS1010</strain>
    </source>
</reference>
<feature type="region of interest" description="Disordered" evidence="7">
    <location>
        <begin position="16"/>
        <end position="49"/>
    </location>
</feature>
<sequence>MMAFNPAIAFNPLLTPTTAKSENSSPPASNLLSATTTPTTGATPAPPTPQEQQMRFLAAAAAAASNPLLQQFQIPPPQAMMAQALAAQAQGGLGFPVVFPPGLGQDFKPEMMMQHGPMGPVLMDQAHFYHPYSLEGMKKRNATKEATEPLKIWLRAHQKNPYPTKGDKVLLAMQTRMTLTQVSTWFANARRRLKKENKMTWSPQNRRGDCDDDDFDNDDDDLNRPSSSNSIVSTLDLKIGAKRSSPCPSGGSSDDLLLTTTPKKAKIWSIADVASEESDKKDSSPSSDENTASNLLSEAMRSQKSFQENLMAIARHNPHLMASMRMMNPAAGFMFNPMQMFALNMQQQAAQAAAAAAAAAQNAGSGNGLNLTTSTTQNASSQGLQSEESGTTPTSEASPAASPKSAPIISPAPPRTATPAY</sequence>
<feature type="region of interest" description="Disordered" evidence="7">
    <location>
        <begin position="368"/>
        <end position="421"/>
    </location>
</feature>
<dbReference type="InterPro" id="IPR008422">
    <property type="entry name" value="KN_HD"/>
</dbReference>
<evidence type="ECO:0000256" key="5">
    <source>
        <dbReference type="ARBA" id="ARBA00023242"/>
    </source>
</evidence>
<comment type="subcellular location">
    <subcellularLocation>
        <location evidence="1 6">Nucleus</location>
    </subcellularLocation>
</comment>
<feature type="compositionally biased region" description="Low complexity" evidence="7">
    <location>
        <begin position="386"/>
        <end position="409"/>
    </location>
</feature>
<evidence type="ECO:0000256" key="2">
    <source>
        <dbReference type="ARBA" id="ARBA00008446"/>
    </source>
</evidence>
<dbReference type="SUPFAM" id="SSF46689">
    <property type="entry name" value="Homeodomain-like"/>
    <property type="match status" value="1"/>
</dbReference>
<keyword evidence="10" id="KW-1185">Reference proteome</keyword>
<gene>
    <name evidence="9" type="ORF">CAMP_LOCUS3157</name>
</gene>
<organism evidence="9 10">
    <name type="scientific">Caenorhabditis angaria</name>
    <dbReference type="NCBI Taxonomy" id="860376"/>
    <lineage>
        <taxon>Eukaryota</taxon>
        <taxon>Metazoa</taxon>
        <taxon>Ecdysozoa</taxon>
        <taxon>Nematoda</taxon>
        <taxon>Chromadorea</taxon>
        <taxon>Rhabditida</taxon>
        <taxon>Rhabditina</taxon>
        <taxon>Rhabditomorpha</taxon>
        <taxon>Rhabditoidea</taxon>
        <taxon>Rhabditidae</taxon>
        <taxon>Peloderinae</taxon>
        <taxon>Caenorhabditis</taxon>
    </lineage>
</organism>
<evidence type="ECO:0000256" key="7">
    <source>
        <dbReference type="SAM" id="MobiDB-lite"/>
    </source>
</evidence>
<dbReference type="PROSITE" id="PS50071">
    <property type="entry name" value="HOMEOBOX_2"/>
    <property type="match status" value="1"/>
</dbReference>
<feature type="compositionally biased region" description="Pro residues" evidence="7">
    <location>
        <begin position="410"/>
        <end position="421"/>
    </location>
</feature>
<evidence type="ECO:0000313" key="10">
    <source>
        <dbReference type="Proteomes" id="UP001152747"/>
    </source>
</evidence>
<evidence type="ECO:0000256" key="1">
    <source>
        <dbReference type="ARBA" id="ARBA00004123"/>
    </source>
</evidence>
<dbReference type="AlphaFoldDB" id="A0A9P1I985"/>
<name>A0A9P1I985_9PELO</name>
<comment type="similarity">
    <text evidence="2">Belongs to the TALE/IRO homeobox family.</text>
</comment>
<keyword evidence="4 6" id="KW-0371">Homeobox</keyword>
<dbReference type="GO" id="GO:0048468">
    <property type="term" value="P:cell development"/>
    <property type="evidence" value="ECO:0007669"/>
    <property type="project" value="TreeGrafter"/>
</dbReference>
<feature type="compositionally biased region" description="Polar residues" evidence="7">
    <location>
        <begin position="368"/>
        <end position="385"/>
    </location>
</feature>
<dbReference type="Gene3D" id="1.10.10.60">
    <property type="entry name" value="Homeodomain-like"/>
    <property type="match status" value="1"/>
</dbReference>
<dbReference type="GO" id="GO:0000981">
    <property type="term" value="F:DNA-binding transcription factor activity, RNA polymerase II-specific"/>
    <property type="evidence" value="ECO:0007669"/>
    <property type="project" value="InterPro"/>
</dbReference>
<dbReference type="PANTHER" id="PTHR11211:SF40">
    <property type="entry name" value="MIRROR, ISOFORM C"/>
    <property type="match status" value="1"/>
</dbReference>
<evidence type="ECO:0000313" key="9">
    <source>
        <dbReference type="EMBL" id="CAI5440520.1"/>
    </source>
</evidence>
<dbReference type="InterPro" id="IPR001356">
    <property type="entry name" value="HD"/>
</dbReference>